<feature type="transmembrane region" description="Helical" evidence="1">
    <location>
        <begin position="109"/>
        <end position="130"/>
    </location>
</feature>
<dbReference type="InterPro" id="IPR056119">
    <property type="entry name" value="DUF7702"/>
</dbReference>
<reference evidence="3 4" key="1">
    <citation type="journal article" date="2015" name="BMC Genomics">
        <title>The genome of the truffle-parasite Tolypocladium ophioglossoides and the evolution of antifungal peptaibiotics.</title>
        <authorList>
            <person name="Quandt C.A."/>
            <person name="Bushley K.E."/>
            <person name="Spatafora J.W."/>
        </authorList>
    </citation>
    <scope>NUCLEOTIDE SEQUENCE [LARGE SCALE GENOMIC DNA]</scope>
    <source>
        <strain evidence="3 4">CBS 100239</strain>
    </source>
</reference>
<keyword evidence="1" id="KW-0812">Transmembrane</keyword>
<evidence type="ECO:0000256" key="1">
    <source>
        <dbReference type="SAM" id="Phobius"/>
    </source>
</evidence>
<feature type="transmembrane region" description="Helical" evidence="1">
    <location>
        <begin position="39"/>
        <end position="60"/>
    </location>
</feature>
<feature type="domain" description="DUF7702" evidence="2">
    <location>
        <begin position="4"/>
        <end position="237"/>
    </location>
</feature>
<dbReference type="PANTHER" id="PTHR42109">
    <property type="entry name" value="UNPLACED GENOMIC SCAFFOLD UM_SCAF_CONTIG_1.265, WHOLE GENOME SHOTGUN SEQUENCE"/>
    <property type="match status" value="1"/>
</dbReference>
<feature type="transmembrane region" description="Helical" evidence="1">
    <location>
        <begin position="142"/>
        <end position="162"/>
    </location>
</feature>
<dbReference type="STRING" id="1163406.A0A0L0NDC5"/>
<dbReference type="AlphaFoldDB" id="A0A0L0NDC5"/>
<name>A0A0L0NDC5_TOLOC</name>
<dbReference type="PANTHER" id="PTHR42109:SF2">
    <property type="entry name" value="INTEGRAL MEMBRANE PROTEIN"/>
    <property type="match status" value="1"/>
</dbReference>
<feature type="transmembrane region" description="Helical" evidence="1">
    <location>
        <begin position="211"/>
        <end position="232"/>
    </location>
</feature>
<evidence type="ECO:0000313" key="3">
    <source>
        <dbReference type="EMBL" id="KND92053.1"/>
    </source>
</evidence>
<evidence type="ECO:0000259" key="2">
    <source>
        <dbReference type="Pfam" id="PF24800"/>
    </source>
</evidence>
<sequence>MELTSNSIVAIAELGGYIPAIVLAFIVCKRHGFGRSSGWYFTFTLSLIRIVGSVCQLLTITNDSIGLLKAAIILDHIGLTPLLLATLGMLSRLVDWINVQSPSTISIKYFRIVQLLVLLGAVFGIIGAESSAENSISPWTDIAVICYVAAFAALAIILIKALPSTDVIPNPERILAPAVGLALPFVFVRLLYQTLIVFVHRGPFARVGGSVLAHVFMAMVEEFIVVAVYLVLGFKLNRGRTAEKGRAEKGMTLGTESEQQYQYSDGL</sequence>
<comment type="caution">
    <text evidence="3">The sequence shown here is derived from an EMBL/GenBank/DDBJ whole genome shotgun (WGS) entry which is preliminary data.</text>
</comment>
<protein>
    <recommendedName>
        <fullName evidence="2">DUF7702 domain-containing protein</fullName>
    </recommendedName>
</protein>
<dbReference type="Pfam" id="PF24800">
    <property type="entry name" value="DUF7702"/>
    <property type="match status" value="1"/>
</dbReference>
<dbReference type="OrthoDB" id="2560628at2759"/>
<feature type="transmembrane region" description="Helical" evidence="1">
    <location>
        <begin position="66"/>
        <end position="88"/>
    </location>
</feature>
<gene>
    <name evidence="3" type="ORF">TOPH_03560</name>
</gene>
<proteinExistence type="predicted"/>
<organism evidence="3 4">
    <name type="scientific">Tolypocladium ophioglossoides (strain CBS 100239)</name>
    <name type="common">Snaketongue truffleclub</name>
    <name type="synonym">Elaphocordyceps ophioglossoides</name>
    <dbReference type="NCBI Taxonomy" id="1163406"/>
    <lineage>
        <taxon>Eukaryota</taxon>
        <taxon>Fungi</taxon>
        <taxon>Dikarya</taxon>
        <taxon>Ascomycota</taxon>
        <taxon>Pezizomycotina</taxon>
        <taxon>Sordariomycetes</taxon>
        <taxon>Hypocreomycetidae</taxon>
        <taxon>Hypocreales</taxon>
        <taxon>Ophiocordycipitaceae</taxon>
        <taxon>Tolypocladium</taxon>
    </lineage>
</organism>
<accession>A0A0L0NDC5</accession>
<feature type="transmembrane region" description="Helical" evidence="1">
    <location>
        <begin position="6"/>
        <end position="27"/>
    </location>
</feature>
<feature type="transmembrane region" description="Helical" evidence="1">
    <location>
        <begin position="174"/>
        <end position="199"/>
    </location>
</feature>
<keyword evidence="1" id="KW-1133">Transmembrane helix</keyword>
<keyword evidence="1" id="KW-0472">Membrane</keyword>
<dbReference type="EMBL" id="LFRF01000007">
    <property type="protein sequence ID" value="KND92053.1"/>
    <property type="molecule type" value="Genomic_DNA"/>
</dbReference>
<keyword evidence="4" id="KW-1185">Reference proteome</keyword>
<evidence type="ECO:0000313" key="4">
    <source>
        <dbReference type="Proteomes" id="UP000036947"/>
    </source>
</evidence>
<dbReference type="Proteomes" id="UP000036947">
    <property type="component" value="Unassembled WGS sequence"/>
</dbReference>